<dbReference type="EMBL" id="NMUH01000529">
    <property type="protein sequence ID" value="MQL80830.1"/>
    <property type="molecule type" value="Genomic_DNA"/>
</dbReference>
<dbReference type="OrthoDB" id="1915057at2759"/>
<feature type="region of interest" description="Disordered" evidence="4">
    <location>
        <begin position="208"/>
        <end position="240"/>
    </location>
</feature>
<dbReference type="SMART" id="SM00015">
    <property type="entry name" value="IQ"/>
    <property type="match status" value="2"/>
</dbReference>
<feature type="region of interest" description="Disordered" evidence="4">
    <location>
        <begin position="426"/>
        <end position="511"/>
    </location>
</feature>
<sequence>MGKKPGWLTSVKKVFKSSSSSPRNEPKKVQNASEEPHEMPEIVTLEHFPVDTSPDVTNDGGAGEEDDDGGSYATPSTEVQSRSHAAAVAAATKAAAEAAVAAAQAAAKVVRLAGYGRQSREERAAVLIQSVYRGYLVRPGDDGNGGSLPTLQARRALRALRGLVRLQALVRGHNVRKQAHMTLRCMQALVRVQARVRDRRLHMNQDKLLRHPPAPPPGGMFPHPAAHHQRHPGARNPRNAGAGVAKETGFVHGVGVPGRGRLYRFEDVVARGYEGVEDEEEEGGGGVPGSPHWKDFPVDVCGGRGLRPDAMKGTSPQIKDDAVIRRERALAYAFTCQSRHLGSPLQESSCGLNNEDSSEKTVEMDPGRSPFDSTRYQDRPRREPDGGRAAEEAPLPSYMAATQSAKAKFRAQMASPAAAKQQKCAAPLHASHWNPSTRAATSCGGDSSSSGGSMTASLHQATRSPGPKAAPVGGGLRVHARWGPPTGYSPDSSGGDERTPPFAAQRRSSYV</sequence>
<feature type="region of interest" description="Disordered" evidence="4">
    <location>
        <begin position="1"/>
        <end position="80"/>
    </location>
</feature>
<evidence type="ECO:0000313" key="7">
    <source>
        <dbReference type="Proteomes" id="UP000652761"/>
    </source>
</evidence>
<dbReference type="GO" id="GO:0005516">
    <property type="term" value="F:calmodulin binding"/>
    <property type="evidence" value="ECO:0007669"/>
    <property type="project" value="UniProtKB-KW"/>
</dbReference>
<keyword evidence="1" id="KW-0112">Calmodulin-binding</keyword>
<comment type="subunit">
    <text evidence="3">Binds to multiple calmodulin (CaM) in the presence of Ca(2+) and CaM-like proteins.</text>
</comment>
<name>A0A843UFZ8_COLES</name>
<evidence type="ECO:0000313" key="6">
    <source>
        <dbReference type="EMBL" id="MQL80830.1"/>
    </source>
</evidence>
<dbReference type="PANTHER" id="PTHR32295:SF33">
    <property type="entry name" value="PROTEIN IQ-DOMAIN 21"/>
    <property type="match status" value="1"/>
</dbReference>
<dbReference type="Pfam" id="PF13178">
    <property type="entry name" value="DUF4005"/>
    <property type="match status" value="1"/>
</dbReference>
<dbReference type="CDD" id="cd23767">
    <property type="entry name" value="IQCD"/>
    <property type="match status" value="1"/>
</dbReference>
<evidence type="ECO:0000256" key="2">
    <source>
        <dbReference type="ARBA" id="ARBA00024341"/>
    </source>
</evidence>
<dbReference type="PROSITE" id="PS50096">
    <property type="entry name" value="IQ"/>
    <property type="match status" value="2"/>
</dbReference>
<dbReference type="PANTHER" id="PTHR32295">
    <property type="entry name" value="IQ-DOMAIN 5-RELATED"/>
    <property type="match status" value="1"/>
</dbReference>
<feature type="compositionally biased region" description="Low complexity" evidence="4">
    <location>
        <begin position="10"/>
        <end position="21"/>
    </location>
</feature>
<evidence type="ECO:0000256" key="4">
    <source>
        <dbReference type="SAM" id="MobiDB-lite"/>
    </source>
</evidence>
<feature type="region of interest" description="Disordered" evidence="4">
    <location>
        <begin position="276"/>
        <end position="295"/>
    </location>
</feature>
<protein>
    <recommendedName>
        <fullName evidence="5">DUF4005 domain-containing protein</fullName>
    </recommendedName>
</protein>
<evidence type="ECO:0000256" key="3">
    <source>
        <dbReference type="ARBA" id="ARBA00024378"/>
    </source>
</evidence>
<comment type="caution">
    <text evidence="6">The sequence shown here is derived from an EMBL/GenBank/DDBJ whole genome shotgun (WGS) entry which is preliminary data.</text>
</comment>
<feature type="compositionally biased region" description="Basic and acidic residues" evidence="4">
    <location>
        <begin position="24"/>
        <end position="40"/>
    </location>
</feature>
<dbReference type="InterPro" id="IPR000048">
    <property type="entry name" value="IQ_motif_EF-hand-BS"/>
</dbReference>
<feature type="compositionally biased region" description="Basic and acidic residues" evidence="4">
    <location>
        <begin position="357"/>
        <end position="366"/>
    </location>
</feature>
<comment type="similarity">
    <text evidence="2">Belongs to the IQD family.</text>
</comment>
<feature type="compositionally biased region" description="Basic and acidic residues" evidence="4">
    <location>
        <begin position="375"/>
        <end position="391"/>
    </location>
</feature>
<feature type="compositionally biased region" description="Polar residues" evidence="4">
    <location>
        <begin position="454"/>
        <end position="463"/>
    </location>
</feature>
<dbReference type="InterPro" id="IPR025064">
    <property type="entry name" value="DUF4005"/>
</dbReference>
<accession>A0A843UFZ8</accession>
<proteinExistence type="inferred from homology"/>
<dbReference type="Proteomes" id="UP000652761">
    <property type="component" value="Unassembled WGS sequence"/>
</dbReference>
<keyword evidence="7" id="KW-1185">Reference proteome</keyword>
<dbReference type="AlphaFoldDB" id="A0A843UFZ8"/>
<feature type="domain" description="DUF4005" evidence="5">
    <location>
        <begin position="379"/>
        <end position="417"/>
    </location>
</feature>
<organism evidence="6 7">
    <name type="scientific">Colocasia esculenta</name>
    <name type="common">Wild taro</name>
    <name type="synonym">Arum esculentum</name>
    <dbReference type="NCBI Taxonomy" id="4460"/>
    <lineage>
        <taxon>Eukaryota</taxon>
        <taxon>Viridiplantae</taxon>
        <taxon>Streptophyta</taxon>
        <taxon>Embryophyta</taxon>
        <taxon>Tracheophyta</taxon>
        <taxon>Spermatophyta</taxon>
        <taxon>Magnoliopsida</taxon>
        <taxon>Liliopsida</taxon>
        <taxon>Araceae</taxon>
        <taxon>Aroideae</taxon>
        <taxon>Colocasieae</taxon>
        <taxon>Colocasia</taxon>
    </lineage>
</organism>
<feature type="compositionally biased region" description="Polar residues" evidence="4">
    <location>
        <begin position="343"/>
        <end position="355"/>
    </location>
</feature>
<gene>
    <name evidence="6" type="ORF">Taro_013284</name>
</gene>
<feature type="region of interest" description="Disordered" evidence="4">
    <location>
        <begin position="343"/>
        <end position="396"/>
    </location>
</feature>
<reference evidence="6" key="1">
    <citation type="submission" date="2017-07" db="EMBL/GenBank/DDBJ databases">
        <title>Taro Niue Genome Assembly and Annotation.</title>
        <authorList>
            <person name="Atibalentja N."/>
            <person name="Keating K."/>
            <person name="Fields C.J."/>
        </authorList>
    </citation>
    <scope>NUCLEOTIDE SEQUENCE</scope>
    <source>
        <strain evidence="6">Niue_2</strain>
        <tissue evidence="6">Leaf</tissue>
    </source>
</reference>
<evidence type="ECO:0000259" key="5">
    <source>
        <dbReference type="Pfam" id="PF13178"/>
    </source>
</evidence>
<evidence type="ECO:0000256" key="1">
    <source>
        <dbReference type="ARBA" id="ARBA00022860"/>
    </source>
</evidence>
<dbReference type="Pfam" id="PF00612">
    <property type="entry name" value="IQ"/>
    <property type="match status" value="2"/>
</dbReference>
<feature type="compositionally biased region" description="Low complexity" evidence="4">
    <location>
        <begin position="442"/>
        <end position="453"/>
    </location>
</feature>